<dbReference type="OMA" id="NDEAVHC"/>
<dbReference type="EMBL" id="GL877617">
    <property type="protein sequence ID" value="ELA45791.1"/>
    <property type="molecule type" value="Genomic_DNA"/>
</dbReference>
<dbReference type="Proteomes" id="UP000011081">
    <property type="component" value="Unassembled WGS sequence"/>
</dbReference>
<proteinExistence type="predicted"/>
<evidence type="ECO:0000313" key="1">
    <source>
        <dbReference type="EMBL" id="ELA45791.1"/>
    </source>
</evidence>
<feature type="non-terminal residue" evidence="1">
    <location>
        <position position="1"/>
    </location>
</feature>
<reference evidence="2" key="1">
    <citation type="submission" date="2011-03" db="EMBL/GenBank/DDBJ databases">
        <title>The genome sequence of Vavraia culicis strain floridensis.</title>
        <authorList>
            <consortium name="The Broad Institute Genome Sequencing Platform"/>
            <person name="Cuomo C."/>
            <person name="Becnel J."/>
            <person name="Sanscrainte N."/>
            <person name="Young S.K."/>
            <person name="Zeng Q."/>
            <person name="Gargeya S."/>
            <person name="Fitzgerald M."/>
            <person name="Haas B."/>
            <person name="Abouelleil A."/>
            <person name="Alvarado L."/>
            <person name="Arachchi H.M."/>
            <person name="Berlin A."/>
            <person name="Chapman S.B."/>
            <person name="Gearin G."/>
            <person name="Goldberg J."/>
            <person name="Griggs A."/>
            <person name="Gujja S."/>
            <person name="Hansen M."/>
            <person name="Heiman D."/>
            <person name="Howarth C."/>
            <person name="Larimer J."/>
            <person name="Lui A."/>
            <person name="MacDonald P.J.P."/>
            <person name="McCowen C."/>
            <person name="Montmayeur A."/>
            <person name="Murphy C."/>
            <person name="Neiman D."/>
            <person name="Pearson M."/>
            <person name="Priest M."/>
            <person name="Roberts A."/>
            <person name="Saif S."/>
            <person name="Shea T."/>
            <person name="Sisk P."/>
            <person name="Stolte C."/>
            <person name="Sykes S."/>
            <person name="Wortman J."/>
            <person name="Nusbaum C."/>
            <person name="Birren B."/>
        </authorList>
    </citation>
    <scope>NUCLEOTIDE SEQUENCE [LARGE SCALE GENOMIC DNA]</scope>
    <source>
        <strain evidence="2">floridensis</strain>
    </source>
</reference>
<gene>
    <name evidence="1" type="ORF">VCUG_02722</name>
</gene>
<evidence type="ECO:0000313" key="2">
    <source>
        <dbReference type="Proteomes" id="UP000011081"/>
    </source>
</evidence>
<evidence type="ECO:0008006" key="3">
    <source>
        <dbReference type="Google" id="ProtNLM"/>
    </source>
</evidence>
<dbReference type="GeneID" id="19880578"/>
<organism evidence="1 2">
    <name type="scientific">Vavraia culicis (isolate floridensis)</name>
    <name type="common">Microsporidian parasite</name>
    <dbReference type="NCBI Taxonomy" id="948595"/>
    <lineage>
        <taxon>Eukaryota</taxon>
        <taxon>Fungi</taxon>
        <taxon>Fungi incertae sedis</taxon>
        <taxon>Microsporidia</taxon>
        <taxon>Pleistophoridae</taxon>
        <taxon>Vavraia</taxon>
    </lineage>
</organism>
<dbReference type="RefSeq" id="XP_008075731.1">
    <property type="nucleotide sequence ID" value="XM_008077540.1"/>
</dbReference>
<accession>L2GQ40</accession>
<dbReference type="AlphaFoldDB" id="L2GQ40"/>
<dbReference type="OrthoDB" id="10321360at2759"/>
<dbReference type="VEuPathDB" id="MicrosporidiaDB:VCUG_02722"/>
<sequence length="223" mass="26058">FKHALKLKELTDTDIKWPESTSTISTMTMLNDLAALKSLTDLTLDRVRNIHEWKIVESCRCLLSLDIRSPIDFQLQTDSHSQLFRTLEMLFISFDCAAIQHVRLTFTKLDHISLKITSNERSNTDISEAVNLFMQANFVNGINKSLTTLVLYQDSSFDLMLITIFNFPALTYMRLEISDLYNRGRDEEFCEEFYDRICTRVECLQTLTFVFKCSQRRLGFQFD</sequence>
<dbReference type="HOGENOM" id="CLU_108319_0_0_1"/>
<dbReference type="InParanoid" id="L2GQ40"/>
<name>L2GQ40_VAVCU</name>
<keyword evidence="2" id="KW-1185">Reference proteome</keyword>
<protein>
    <recommendedName>
        <fullName evidence="3">F-box domain-containing protein</fullName>
    </recommendedName>
</protein>